<reference evidence="7 8" key="1">
    <citation type="submission" date="2019-04" db="EMBL/GenBank/DDBJ databases">
        <authorList>
            <person name="Li M."/>
        </authorList>
    </citation>
    <scope>NUCLEOTIDE SEQUENCE [LARGE SCALE GENOMIC DNA]</scope>
    <source>
        <strain evidence="7 8">LAM1902</strain>
    </source>
</reference>
<dbReference type="Pfam" id="PF01799">
    <property type="entry name" value="Fer2_2"/>
    <property type="match status" value="1"/>
</dbReference>
<dbReference type="InterPro" id="IPR036010">
    <property type="entry name" value="2Fe-2S_ferredoxin-like_sf"/>
</dbReference>
<name>A0A5R9R3F3_9PSED</name>
<keyword evidence="4" id="KW-0408">Iron</keyword>
<keyword evidence="3" id="KW-0560">Oxidoreductase</keyword>
<keyword evidence="1" id="KW-0001">2Fe-2S</keyword>
<dbReference type="PROSITE" id="PS51085">
    <property type="entry name" value="2FE2S_FER_2"/>
    <property type="match status" value="1"/>
</dbReference>
<accession>A0A5R9R3F3</accession>
<dbReference type="InterPro" id="IPR002888">
    <property type="entry name" value="2Fe-2S-bd"/>
</dbReference>
<keyword evidence="8" id="KW-1185">Reference proteome</keyword>
<dbReference type="InterPro" id="IPR051452">
    <property type="entry name" value="Diverse_Oxidoreductases"/>
</dbReference>
<dbReference type="InterPro" id="IPR001041">
    <property type="entry name" value="2Fe-2S_ferredoxin-type"/>
</dbReference>
<dbReference type="AlphaFoldDB" id="A0A5R9R3F3"/>
<organism evidence="7 8">
    <name type="scientific">Pseudomonas nicosulfuronedens</name>
    <dbReference type="NCBI Taxonomy" id="2571105"/>
    <lineage>
        <taxon>Bacteria</taxon>
        <taxon>Pseudomonadati</taxon>
        <taxon>Pseudomonadota</taxon>
        <taxon>Gammaproteobacteria</taxon>
        <taxon>Pseudomonadales</taxon>
        <taxon>Pseudomonadaceae</taxon>
        <taxon>Pseudomonas</taxon>
    </lineage>
</organism>
<dbReference type="GO" id="GO:0046872">
    <property type="term" value="F:metal ion binding"/>
    <property type="evidence" value="ECO:0007669"/>
    <property type="project" value="UniProtKB-KW"/>
</dbReference>
<keyword evidence="2" id="KW-0479">Metal-binding</keyword>
<dbReference type="SUPFAM" id="SSF54292">
    <property type="entry name" value="2Fe-2S ferredoxin-like"/>
    <property type="match status" value="1"/>
</dbReference>
<evidence type="ECO:0000256" key="2">
    <source>
        <dbReference type="ARBA" id="ARBA00022723"/>
    </source>
</evidence>
<dbReference type="RefSeq" id="WP_138522815.1">
    <property type="nucleotide sequence ID" value="NZ_JAOCBK010000007.1"/>
</dbReference>
<protein>
    <submittedName>
        <fullName evidence="7">(2Fe-2S)-binding protein</fullName>
    </submittedName>
</protein>
<feature type="domain" description="2Fe-2S ferredoxin-type" evidence="6">
    <location>
        <begin position="3"/>
        <end position="79"/>
    </location>
</feature>
<dbReference type="Pfam" id="PF00111">
    <property type="entry name" value="Fer2"/>
    <property type="match status" value="1"/>
</dbReference>
<evidence type="ECO:0000313" key="8">
    <source>
        <dbReference type="Proteomes" id="UP000306635"/>
    </source>
</evidence>
<sequence length="163" mass="17109">MADPLSLVVNGQSWPLAVATDTPLLYVLRNDLQLNGPKFGCGLGECGACTVHLDGVATRSCITPVSAALGRQVTTLEGLGTLDAPHPVQQAFIDEQAAQCGYCTNGMVMTSAALLARTPNPSDDEIRQELAYNLCRCGTHIEILNAVRRAAGRSSDDAEGNPA</sequence>
<dbReference type="InterPro" id="IPR012675">
    <property type="entry name" value="Beta-grasp_dom_sf"/>
</dbReference>
<dbReference type="InterPro" id="IPR036884">
    <property type="entry name" value="2Fe-2S-bd_dom_sf"/>
</dbReference>
<dbReference type="Gene3D" id="1.10.150.120">
    <property type="entry name" value="[2Fe-2S]-binding domain"/>
    <property type="match status" value="1"/>
</dbReference>
<dbReference type="PANTHER" id="PTHR44379">
    <property type="entry name" value="OXIDOREDUCTASE WITH IRON-SULFUR SUBUNIT"/>
    <property type="match status" value="1"/>
</dbReference>
<gene>
    <name evidence="7" type="ORF">FAS41_13015</name>
</gene>
<evidence type="ECO:0000256" key="1">
    <source>
        <dbReference type="ARBA" id="ARBA00022714"/>
    </source>
</evidence>
<dbReference type="GO" id="GO:0051537">
    <property type="term" value="F:2 iron, 2 sulfur cluster binding"/>
    <property type="evidence" value="ECO:0007669"/>
    <property type="project" value="UniProtKB-KW"/>
</dbReference>
<dbReference type="OrthoDB" id="9775084at2"/>
<dbReference type="CDD" id="cd00207">
    <property type="entry name" value="fer2"/>
    <property type="match status" value="1"/>
</dbReference>
<evidence type="ECO:0000256" key="5">
    <source>
        <dbReference type="ARBA" id="ARBA00023014"/>
    </source>
</evidence>
<dbReference type="SUPFAM" id="SSF47741">
    <property type="entry name" value="CO dehydrogenase ISP C-domain like"/>
    <property type="match status" value="1"/>
</dbReference>
<dbReference type="InterPro" id="IPR006058">
    <property type="entry name" value="2Fe2S_fd_BS"/>
</dbReference>
<dbReference type="PANTHER" id="PTHR44379:SF6">
    <property type="entry name" value="BLR6046 PROTEIN"/>
    <property type="match status" value="1"/>
</dbReference>
<dbReference type="Gene3D" id="3.10.20.30">
    <property type="match status" value="1"/>
</dbReference>
<dbReference type="PROSITE" id="PS00197">
    <property type="entry name" value="2FE2S_FER_1"/>
    <property type="match status" value="1"/>
</dbReference>
<keyword evidence="5" id="KW-0411">Iron-sulfur</keyword>
<evidence type="ECO:0000313" key="7">
    <source>
        <dbReference type="EMBL" id="TLX77234.1"/>
    </source>
</evidence>
<evidence type="ECO:0000256" key="4">
    <source>
        <dbReference type="ARBA" id="ARBA00023004"/>
    </source>
</evidence>
<dbReference type="EMBL" id="SWDV01000013">
    <property type="protein sequence ID" value="TLX77234.1"/>
    <property type="molecule type" value="Genomic_DNA"/>
</dbReference>
<proteinExistence type="predicted"/>
<evidence type="ECO:0000259" key="6">
    <source>
        <dbReference type="PROSITE" id="PS51085"/>
    </source>
</evidence>
<evidence type="ECO:0000256" key="3">
    <source>
        <dbReference type="ARBA" id="ARBA00023002"/>
    </source>
</evidence>
<dbReference type="Proteomes" id="UP000306635">
    <property type="component" value="Unassembled WGS sequence"/>
</dbReference>
<dbReference type="FunFam" id="1.10.150.120:FF:000003">
    <property type="entry name" value="Carbon monoxide dehydrogenase, small subunit"/>
    <property type="match status" value="1"/>
</dbReference>
<comment type="caution">
    <text evidence="7">The sequence shown here is derived from an EMBL/GenBank/DDBJ whole genome shotgun (WGS) entry which is preliminary data.</text>
</comment>
<dbReference type="GO" id="GO:0016491">
    <property type="term" value="F:oxidoreductase activity"/>
    <property type="evidence" value="ECO:0007669"/>
    <property type="project" value="UniProtKB-KW"/>
</dbReference>